<comment type="caution">
    <text evidence="2">The sequence shown here is derived from an EMBL/GenBank/DDBJ whole genome shotgun (WGS) entry which is preliminary data.</text>
</comment>
<evidence type="ECO:0000256" key="1">
    <source>
        <dbReference type="SAM" id="SignalP"/>
    </source>
</evidence>
<organism evidence="2 3">
    <name type="scientific">Sedimentitalea todarodis</name>
    <dbReference type="NCBI Taxonomy" id="1631240"/>
    <lineage>
        <taxon>Bacteria</taxon>
        <taxon>Pseudomonadati</taxon>
        <taxon>Pseudomonadota</taxon>
        <taxon>Alphaproteobacteria</taxon>
        <taxon>Rhodobacterales</taxon>
        <taxon>Paracoccaceae</taxon>
        <taxon>Sedimentitalea</taxon>
    </lineage>
</organism>
<feature type="chain" id="PRO_5046158018" evidence="1">
    <location>
        <begin position="28"/>
        <end position="160"/>
    </location>
</feature>
<proteinExistence type="predicted"/>
<dbReference type="RefSeq" id="WP_316778164.1">
    <property type="nucleotide sequence ID" value="NZ_JASMWN010000012.1"/>
</dbReference>
<keyword evidence="1" id="KW-0732">Signal</keyword>
<dbReference type="InterPro" id="IPR009333">
    <property type="entry name" value="DUF992"/>
</dbReference>
<gene>
    <name evidence="2" type="ORF">QO231_15345</name>
</gene>
<sequence>MNISTGLLKTALASGALILSLSGAALANENTQQGVLKCDVEGGVGLLLGSKKDMTCVFTKNDGTVENYTGRVLTIGVDIGVTKDSHITWAVLAPSGDNDAGALAGSYDGVKAEATVAGGVGANVLVSAGNQFTLQPISVQTQKGLNVAGGFGSIKLKYVK</sequence>
<name>A0ABU3VGC7_9RHOB</name>
<reference evidence="3" key="1">
    <citation type="submission" date="2023-05" db="EMBL/GenBank/DDBJ databases">
        <title>Sedimentitalea sp. nov. JM2-8.</title>
        <authorList>
            <person name="Huang J."/>
        </authorList>
    </citation>
    <scope>NUCLEOTIDE SEQUENCE [LARGE SCALE GENOMIC DNA]</scope>
    <source>
        <strain evidence="3">KHS03</strain>
    </source>
</reference>
<accession>A0ABU3VGC7</accession>
<evidence type="ECO:0000313" key="2">
    <source>
        <dbReference type="EMBL" id="MDU9005220.1"/>
    </source>
</evidence>
<dbReference type="Proteomes" id="UP001255416">
    <property type="component" value="Unassembled WGS sequence"/>
</dbReference>
<feature type="signal peptide" evidence="1">
    <location>
        <begin position="1"/>
        <end position="27"/>
    </location>
</feature>
<dbReference type="Pfam" id="PF06186">
    <property type="entry name" value="DUF992"/>
    <property type="match status" value="1"/>
</dbReference>
<evidence type="ECO:0000313" key="3">
    <source>
        <dbReference type="Proteomes" id="UP001255416"/>
    </source>
</evidence>
<keyword evidence="3" id="KW-1185">Reference proteome</keyword>
<dbReference type="EMBL" id="JASMWN010000012">
    <property type="protein sequence ID" value="MDU9005220.1"/>
    <property type="molecule type" value="Genomic_DNA"/>
</dbReference>
<protein>
    <submittedName>
        <fullName evidence="2">DUF992 domain-containing protein</fullName>
    </submittedName>
</protein>